<dbReference type="AlphaFoldDB" id="A0A9D3VRS1"/>
<feature type="region of interest" description="Disordered" evidence="1">
    <location>
        <begin position="1"/>
        <end position="21"/>
    </location>
</feature>
<comment type="caution">
    <text evidence="2">The sequence shown here is derived from an EMBL/GenBank/DDBJ whole genome shotgun (WGS) entry which is preliminary data.</text>
</comment>
<accession>A0A9D3VRS1</accession>
<sequence length="98" mass="10875">MEENLLLTDDGGGGGDPNVNMASNVNSATNMIKTMKNPTLVHEVKSAEFSCVYYGKNNVFDECPSNPTLVYYISNSNRNSNPYSNTYNLGWKHNLNFS</sequence>
<keyword evidence="3" id="KW-1185">Reference proteome</keyword>
<evidence type="ECO:0000313" key="3">
    <source>
        <dbReference type="Proteomes" id="UP000828251"/>
    </source>
</evidence>
<gene>
    <name evidence="2" type="ORF">J1N35_019132</name>
</gene>
<evidence type="ECO:0000256" key="1">
    <source>
        <dbReference type="SAM" id="MobiDB-lite"/>
    </source>
</evidence>
<evidence type="ECO:0000313" key="2">
    <source>
        <dbReference type="EMBL" id="KAH1091875.1"/>
    </source>
</evidence>
<protein>
    <submittedName>
        <fullName evidence="2">Uncharacterized protein</fullName>
    </submittedName>
</protein>
<dbReference type="OrthoDB" id="10514808at2759"/>
<name>A0A9D3VRS1_9ROSI</name>
<organism evidence="2 3">
    <name type="scientific">Gossypium stocksii</name>
    <dbReference type="NCBI Taxonomy" id="47602"/>
    <lineage>
        <taxon>Eukaryota</taxon>
        <taxon>Viridiplantae</taxon>
        <taxon>Streptophyta</taxon>
        <taxon>Embryophyta</taxon>
        <taxon>Tracheophyta</taxon>
        <taxon>Spermatophyta</taxon>
        <taxon>Magnoliopsida</taxon>
        <taxon>eudicotyledons</taxon>
        <taxon>Gunneridae</taxon>
        <taxon>Pentapetalae</taxon>
        <taxon>rosids</taxon>
        <taxon>malvids</taxon>
        <taxon>Malvales</taxon>
        <taxon>Malvaceae</taxon>
        <taxon>Malvoideae</taxon>
        <taxon>Gossypium</taxon>
    </lineage>
</organism>
<dbReference type="Proteomes" id="UP000828251">
    <property type="component" value="Unassembled WGS sequence"/>
</dbReference>
<reference evidence="2 3" key="1">
    <citation type="journal article" date="2021" name="Plant Biotechnol. J.">
        <title>Multi-omics assisted identification of the key and species-specific regulatory components of drought-tolerant mechanisms in Gossypium stocksii.</title>
        <authorList>
            <person name="Yu D."/>
            <person name="Ke L."/>
            <person name="Zhang D."/>
            <person name="Wu Y."/>
            <person name="Sun Y."/>
            <person name="Mei J."/>
            <person name="Sun J."/>
            <person name="Sun Y."/>
        </authorList>
    </citation>
    <scope>NUCLEOTIDE SEQUENCE [LARGE SCALE GENOMIC DNA]</scope>
    <source>
        <strain evidence="3">cv. E1</strain>
        <tissue evidence="2">Leaf</tissue>
    </source>
</reference>
<dbReference type="EMBL" id="JAIQCV010000006">
    <property type="protein sequence ID" value="KAH1091875.1"/>
    <property type="molecule type" value="Genomic_DNA"/>
</dbReference>
<proteinExistence type="predicted"/>